<dbReference type="GO" id="GO:0035239">
    <property type="term" value="P:tube morphogenesis"/>
    <property type="evidence" value="ECO:0007669"/>
    <property type="project" value="UniProtKB-ARBA"/>
</dbReference>
<comment type="subunit">
    <text evidence="28">Heterodimer of a C-terminal fragment N(TM) and a N-terminal fragment N(EC) which are probably linked by disulfide bonds. Interacts with MAML1, MAML2 and MAML3 which act as transcriptional coactivators for NOTCH3. Interacts with PSMA1. Interacts with HIF1AN.</text>
</comment>
<feature type="disulfide bond" evidence="32">
    <location>
        <begin position="830"/>
        <end position="847"/>
    </location>
</feature>
<protein>
    <recommendedName>
        <fullName evidence="39">Notch</fullName>
    </recommendedName>
</protein>
<evidence type="ECO:0000256" key="18">
    <source>
        <dbReference type="ARBA" id="ARBA00023015"/>
    </source>
</evidence>
<dbReference type="GO" id="GO:0015165">
    <property type="term" value="F:pyrimidine nucleotide-sugar transmembrane transporter activity"/>
    <property type="evidence" value="ECO:0007669"/>
    <property type="project" value="InterPro"/>
</dbReference>
<feature type="binding site" evidence="29">
    <location>
        <position position="499"/>
    </location>
    <ligand>
        <name>Ca(2+)</name>
        <dbReference type="ChEBI" id="CHEBI:29108"/>
        <label>3</label>
    </ligand>
</feature>
<dbReference type="SUPFAM" id="SSF48403">
    <property type="entry name" value="Ankyrin repeat"/>
    <property type="match status" value="1"/>
</dbReference>
<dbReference type="GO" id="GO:0005886">
    <property type="term" value="C:plasma membrane"/>
    <property type="evidence" value="ECO:0007669"/>
    <property type="project" value="UniProtKB-SubCell"/>
</dbReference>
<keyword evidence="29" id="KW-0106">Calcium</keyword>
<dbReference type="InterPro" id="IPR013032">
    <property type="entry name" value="EGF-like_CS"/>
</dbReference>
<dbReference type="GO" id="GO:1901222">
    <property type="term" value="P:regulation of non-canonical NF-kappaB signal transduction"/>
    <property type="evidence" value="ECO:0007669"/>
    <property type="project" value="UniProtKB-ARBA"/>
</dbReference>
<evidence type="ECO:0000256" key="33">
    <source>
        <dbReference type="SAM" id="MobiDB-lite"/>
    </source>
</evidence>
<dbReference type="InterPro" id="IPR011656">
    <property type="entry name" value="Notch_NODP_dom"/>
</dbReference>
<feature type="disulfide bond" evidence="30">
    <location>
        <begin position="415"/>
        <end position="430"/>
    </location>
</feature>
<feature type="binding site" evidence="29">
    <location>
        <position position="424"/>
    </location>
    <ligand>
        <name>Ca(2+)</name>
        <dbReference type="ChEBI" id="CHEBI:29108"/>
        <label>1</label>
    </ligand>
</feature>
<feature type="repeat" description="ANK" evidence="31">
    <location>
        <begin position="1934"/>
        <end position="1966"/>
    </location>
</feature>
<dbReference type="FunFam" id="2.10.25.10:FF:000143">
    <property type="entry name" value="Protein crumbs 1"/>
    <property type="match status" value="3"/>
</dbReference>
<feature type="disulfide bond" evidence="32">
    <location>
        <begin position="237"/>
        <end position="246"/>
    </location>
</feature>
<feature type="disulfide bond" evidence="32">
    <location>
        <begin position="562"/>
        <end position="572"/>
    </location>
</feature>
<feature type="compositionally biased region" description="Low complexity" evidence="33">
    <location>
        <begin position="2397"/>
        <end position="2412"/>
    </location>
</feature>
<feature type="domain" description="EGF-like" evidence="35">
    <location>
        <begin position="46"/>
        <end position="89"/>
    </location>
</feature>
<feature type="disulfide bond" evidence="32">
    <location>
        <begin position="121"/>
        <end position="130"/>
    </location>
</feature>
<keyword evidence="29" id="KW-0479">Metal-binding</keyword>
<feature type="domain" description="EGF-like" evidence="35">
    <location>
        <begin position="975"/>
        <end position="1011"/>
    </location>
</feature>
<dbReference type="FunFam" id="2.10.25.10:FF:000060">
    <property type="entry name" value="Neurogenic locus notch protein 1"/>
    <property type="match status" value="1"/>
</dbReference>
<keyword evidence="20 31" id="KW-0040">ANK repeat</keyword>
<feature type="domain" description="EGF-like" evidence="35">
    <location>
        <begin position="249"/>
        <end position="285"/>
    </location>
</feature>
<feature type="domain" description="EGF-like" evidence="35">
    <location>
        <begin position="1257"/>
        <end position="1295"/>
    </location>
</feature>
<dbReference type="CDD" id="cd00054">
    <property type="entry name" value="EGF_CA"/>
    <property type="match status" value="26"/>
</dbReference>
<keyword evidence="8" id="KW-1003">Cell membrane</keyword>
<dbReference type="SUPFAM" id="SSF57196">
    <property type="entry name" value="EGF/Laminin"/>
    <property type="match status" value="21"/>
</dbReference>
<keyword evidence="6" id="KW-0813">Transport</keyword>
<evidence type="ECO:0000256" key="19">
    <source>
        <dbReference type="ARBA" id="ARBA00023034"/>
    </source>
</evidence>
<dbReference type="NCBIfam" id="TIGR00803">
    <property type="entry name" value="nst"/>
    <property type="match status" value="1"/>
</dbReference>
<keyword evidence="16" id="KW-0914">Notch signaling pathway</keyword>
<keyword evidence="23" id="KW-0010">Activator</keyword>
<feature type="region of interest" description="Disordered" evidence="33">
    <location>
        <begin position="1826"/>
        <end position="1847"/>
    </location>
</feature>
<evidence type="ECO:0000256" key="16">
    <source>
        <dbReference type="ARBA" id="ARBA00022976"/>
    </source>
</evidence>
<evidence type="ECO:0008006" key="39">
    <source>
        <dbReference type="Google" id="ProtNLM"/>
    </source>
</evidence>
<dbReference type="GO" id="GO:0050877">
    <property type="term" value="P:nervous system process"/>
    <property type="evidence" value="ECO:0007669"/>
    <property type="project" value="UniProtKB-ARBA"/>
</dbReference>
<keyword evidence="21 34" id="KW-0472">Membrane</keyword>
<feature type="domain" description="EGF-like" evidence="35">
    <location>
        <begin position="595"/>
        <end position="631"/>
    </location>
</feature>
<keyword evidence="7" id="KW-0217">Developmental protein</keyword>
<dbReference type="GO" id="GO:1902895">
    <property type="term" value="P:positive regulation of miRNA transcription"/>
    <property type="evidence" value="ECO:0007669"/>
    <property type="project" value="UniProtKB-ARBA"/>
</dbReference>
<feature type="domain" description="EGF-like" evidence="35">
    <location>
        <begin position="171"/>
        <end position="209"/>
    </location>
</feature>
<dbReference type="GO" id="GO:0019899">
    <property type="term" value="F:enzyme binding"/>
    <property type="evidence" value="ECO:0007669"/>
    <property type="project" value="UniProtKB-ARBA"/>
</dbReference>
<dbReference type="FunFam" id="2.10.25.10:FF:000146">
    <property type="entry name" value="Putative neurogenic locus notch"/>
    <property type="match status" value="1"/>
</dbReference>
<dbReference type="GO" id="GO:0005783">
    <property type="term" value="C:endoplasmic reticulum"/>
    <property type="evidence" value="ECO:0007669"/>
    <property type="project" value="UniProtKB-ARBA"/>
</dbReference>
<dbReference type="PANTHER" id="PTHR45836:SF15">
    <property type="entry name" value="NEUROGENIC LOCUS NOTCH HOMOLOG PROTEIN 2"/>
    <property type="match status" value="1"/>
</dbReference>
<feature type="compositionally biased region" description="Polar residues" evidence="33">
    <location>
        <begin position="2362"/>
        <end position="2377"/>
    </location>
</feature>
<dbReference type="InterPro" id="IPR007271">
    <property type="entry name" value="Nuc_sug_transpt"/>
</dbReference>
<dbReference type="GO" id="GO:0007219">
    <property type="term" value="P:Notch signaling pathway"/>
    <property type="evidence" value="ECO:0007669"/>
    <property type="project" value="UniProtKB-KW"/>
</dbReference>
<feature type="disulfide bond" evidence="32">
    <location>
        <begin position="621"/>
        <end position="630"/>
    </location>
</feature>
<feature type="compositionally biased region" description="Gly residues" evidence="33">
    <location>
        <begin position="2125"/>
        <end position="2136"/>
    </location>
</feature>
<evidence type="ECO:0000256" key="10">
    <source>
        <dbReference type="ARBA" id="ARBA00022553"/>
    </source>
</evidence>
<dbReference type="PROSITE" id="PS00010">
    <property type="entry name" value="ASX_HYDROXYL"/>
    <property type="match status" value="22"/>
</dbReference>
<dbReference type="InterPro" id="IPR008297">
    <property type="entry name" value="Notch"/>
</dbReference>
<dbReference type="GO" id="GO:0071228">
    <property type="term" value="P:cellular response to tumor cell"/>
    <property type="evidence" value="ECO:0007669"/>
    <property type="project" value="InterPro"/>
</dbReference>
<evidence type="ECO:0000256" key="27">
    <source>
        <dbReference type="ARBA" id="ARBA00023242"/>
    </source>
</evidence>
<feature type="binding site" evidence="29">
    <location>
        <position position="427"/>
    </location>
    <ligand>
        <name>Ca(2+)</name>
        <dbReference type="ChEBI" id="CHEBI:29108"/>
        <label>1</label>
    </ligand>
</feature>
<feature type="transmembrane region" description="Helical" evidence="34">
    <location>
        <begin position="2547"/>
        <end position="2566"/>
    </location>
</feature>
<feature type="domain" description="EGF-like" evidence="35">
    <location>
        <begin position="1213"/>
        <end position="1255"/>
    </location>
</feature>
<dbReference type="Gene3D" id="3.30.300.320">
    <property type="match status" value="1"/>
</dbReference>
<feature type="disulfide bond" evidence="32">
    <location>
        <begin position="159"/>
        <end position="168"/>
    </location>
</feature>
<evidence type="ECO:0000259" key="35">
    <source>
        <dbReference type="PROSITE" id="PS50026"/>
    </source>
</evidence>
<dbReference type="InterPro" id="IPR000152">
    <property type="entry name" value="EGF-type_Asp/Asn_hydroxyl_site"/>
</dbReference>
<dbReference type="GO" id="GO:0051240">
    <property type="term" value="P:positive regulation of multicellular organismal process"/>
    <property type="evidence" value="ECO:0007669"/>
    <property type="project" value="UniProtKB-ARBA"/>
</dbReference>
<evidence type="ECO:0000256" key="28">
    <source>
        <dbReference type="ARBA" id="ARBA00065120"/>
    </source>
</evidence>
<evidence type="ECO:0000256" key="3">
    <source>
        <dbReference type="ARBA" id="ARBA00004653"/>
    </source>
</evidence>
<feature type="domain" description="EGF-like" evidence="35">
    <location>
        <begin position="633"/>
        <end position="668"/>
    </location>
</feature>
<feature type="disulfide bond" evidence="32">
    <location>
        <begin position="79"/>
        <end position="88"/>
    </location>
</feature>
<feature type="disulfide bond" evidence="32">
    <location>
        <begin position="1077"/>
        <end position="1086"/>
    </location>
</feature>
<dbReference type="GO" id="GO:0031017">
    <property type="term" value="P:exocrine pancreas development"/>
    <property type="evidence" value="ECO:0007669"/>
    <property type="project" value="UniProtKB-ARBA"/>
</dbReference>
<feature type="disulfide bond" evidence="32">
    <location>
        <begin position="1245"/>
        <end position="1254"/>
    </location>
</feature>
<feature type="disulfide bond" evidence="32">
    <location>
        <begin position="199"/>
        <end position="208"/>
    </location>
</feature>
<feature type="domain" description="EGF-like" evidence="35">
    <location>
        <begin position="861"/>
        <end position="897"/>
    </location>
</feature>
<feature type="disulfide bond" evidence="32">
    <location>
        <begin position="583"/>
        <end position="592"/>
    </location>
</feature>
<feature type="domain" description="EGF-like" evidence="35">
    <location>
        <begin position="1100"/>
        <end position="1135"/>
    </location>
</feature>
<feature type="compositionally biased region" description="Low complexity" evidence="33">
    <location>
        <begin position="2286"/>
        <end position="2303"/>
    </location>
</feature>
<dbReference type="GO" id="GO:0048598">
    <property type="term" value="P:embryonic morphogenesis"/>
    <property type="evidence" value="ECO:0007669"/>
    <property type="project" value="UniProtKB-ARBA"/>
</dbReference>
<dbReference type="SMART" id="SM01339">
    <property type="entry name" value="NODP"/>
    <property type="match status" value="1"/>
</dbReference>
<dbReference type="PANTHER" id="PTHR45836">
    <property type="entry name" value="SLIT HOMOLOG"/>
    <property type="match status" value="1"/>
</dbReference>
<dbReference type="FunFam" id="2.10.25.10:FF:000136">
    <property type="entry name" value="Neurogenic locus notch 1"/>
    <property type="match status" value="1"/>
</dbReference>
<evidence type="ECO:0000256" key="13">
    <source>
        <dbReference type="ARBA" id="ARBA00022729"/>
    </source>
</evidence>
<comment type="similarity">
    <text evidence="4">Belongs to the NOTCH family.</text>
</comment>
<evidence type="ECO:0000256" key="5">
    <source>
        <dbReference type="ARBA" id="ARBA00009976"/>
    </source>
</evidence>
<evidence type="ECO:0000256" key="6">
    <source>
        <dbReference type="ARBA" id="ARBA00022448"/>
    </source>
</evidence>
<dbReference type="FunFam" id="3.30.300.320:FF:000001">
    <property type="entry name" value="Neurogenic locus notch 1"/>
    <property type="match status" value="1"/>
</dbReference>
<feature type="transmembrane region" description="Helical" evidence="34">
    <location>
        <begin position="2814"/>
        <end position="2831"/>
    </location>
</feature>
<dbReference type="GO" id="GO:0005829">
    <property type="term" value="C:cytosol"/>
    <property type="evidence" value="ECO:0007669"/>
    <property type="project" value="UniProtKB-ARBA"/>
</dbReference>
<feature type="disulfide bond" evidence="32">
    <location>
        <begin position="1201"/>
        <end position="1210"/>
    </location>
</feature>
<feature type="binding site" evidence="29">
    <location>
        <position position="461"/>
    </location>
    <ligand>
        <name>Ca(2+)</name>
        <dbReference type="ChEBI" id="CHEBI:29108"/>
        <label>2</label>
    </ligand>
</feature>
<feature type="disulfide bond" evidence="30">
    <location>
        <begin position="408"/>
        <end position="421"/>
    </location>
</feature>
<feature type="binding site" evidence="29">
    <location>
        <position position="447"/>
    </location>
    <ligand>
        <name>Ca(2+)</name>
        <dbReference type="ChEBI" id="CHEBI:29108"/>
        <label>2</label>
    </ligand>
</feature>
<dbReference type="GO" id="GO:0060218">
    <property type="term" value="P:hematopoietic stem cell differentiation"/>
    <property type="evidence" value="ECO:0007669"/>
    <property type="project" value="UniProtKB-ARBA"/>
</dbReference>
<evidence type="ECO:0000256" key="20">
    <source>
        <dbReference type="ARBA" id="ARBA00023043"/>
    </source>
</evidence>
<feature type="disulfide bond" evidence="32">
    <location>
        <begin position="733"/>
        <end position="742"/>
    </location>
</feature>
<gene>
    <name evidence="37" type="ORF">KC01_LOCUS22913</name>
</gene>
<dbReference type="GO" id="GO:0008284">
    <property type="term" value="P:positive regulation of cell population proliferation"/>
    <property type="evidence" value="ECO:0007669"/>
    <property type="project" value="UniProtKB-ARBA"/>
</dbReference>
<feature type="domain" description="EGF-like" evidence="35">
    <location>
        <begin position="482"/>
        <end position="518"/>
    </location>
</feature>
<feature type="disulfide bond" evidence="32">
    <location>
        <begin position="1266"/>
        <end position="1283"/>
    </location>
</feature>
<feature type="disulfide bond" evidence="32">
    <location>
        <begin position="1326"/>
        <end position="1335"/>
    </location>
</feature>
<evidence type="ECO:0000256" key="26">
    <source>
        <dbReference type="ARBA" id="ARBA00023180"/>
    </source>
</evidence>
<dbReference type="FunFam" id="2.10.25.10:FF:000327">
    <property type="entry name" value="neurogenic locus notch homolog protein 4"/>
    <property type="match status" value="1"/>
</dbReference>
<dbReference type="GO" id="GO:0005509">
    <property type="term" value="F:calcium ion binding"/>
    <property type="evidence" value="ECO:0007669"/>
    <property type="project" value="InterPro"/>
</dbReference>
<feature type="region of interest" description="Disordered" evidence="33">
    <location>
        <begin position="2433"/>
        <end position="2464"/>
    </location>
</feature>
<dbReference type="Pfam" id="PF07645">
    <property type="entry name" value="EGF_CA"/>
    <property type="match status" value="3"/>
</dbReference>
<dbReference type="FunFam" id="2.10.25.10:FF:000092">
    <property type="entry name" value="Neurogenic locus notch protein 1"/>
    <property type="match status" value="1"/>
</dbReference>
<keyword evidence="24" id="KW-0804">Transcription</keyword>
<feature type="domain" description="EGF-like" evidence="35">
    <location>
        <begin position="783"/>
        <end position="819"/>
    </location>
</feature>
<feature type="domain" description="EGF-like" evidence="35">
    <location>
        <begin position="1137"/>
        <end position="1173"/>
    </location>
</feature>
<dbReference type="FunFam" id="2.10.25.10:FF:000471">
    <property type="entry name" value="Protein lin-12"/>
    <property type="match status" value="1"/>
</dbReference>
<feature type="domain" description="EGF-like" evidence="35">
    <location>
        <begin position="404"/>
        <end position="442"/>
    </location>
</feature>
<feature type="disulfide bond" evidence="32">
    <location>
        <begin position="1163"/>
        <end position="1172"/>
    </location>
</feature>
<dbReference type="FunFam" id="2.10.25.10:FF:000080">
    <property type="entry name" value="Neurogenic locus notch 1"/>
    <property type="match status" value="2"/>
</dbReference>
<keyword evidence="11" id="KW-0762">Sugar transport</keyword>
<sequence length="2867" mass="310007">MSIAQCHRHRPLHLRGCPTQEENNRSTMTCGCVRCAPGFLGEYCHHKDPCLPGYCMNGGSCTVSLSGGVPVPGNPTCTCPIGYTGQHCQTPQNSSCYPSNPCTNKGKCELVTALDKFKCRCPRGWSGPRCEFEDSCLSGPCANGGVCTARSSQSYDCSCPSGYTGPRCLNDTDECAATPTICQNEGLCINTPGSYKCICDSGFTGRHCESSYVPCSPSPCLNGGTCQSYDFSYSCHCLPGFNGTNCENNIDDCPGHQCANGGTCMDGVNTYNCQCPPEWTGQHCTEDVDECRLQPNTCQNGGTCSNLPGSYVCVCVNGWMGPDCSENIDDCASAACHTGSTCIDRVASFICVCPHGKTGLLCHRDDACISNPCREGSHCDTNPISGKFNCNCPTGYMGSTCNIDRDECSIGANPCEHGGQCVNTDGSFTCNCVRGFAGPRCEQDVNECASSPCQNDGTCLDRIGEYTCICMPGFEGTHCEIEMNECLSSPCLNQGKCLDQVSRFVCECPAGFSGEMCQIDIDECSSTPCLNGAKCTDRPNGYDCECAEGFMGVLCEENVNDCMPEPCHHGVCKDGIATFSCDCHLGYTGSICNIQVQECHSNPCQNRGRCIDLVNAYQCNCPPGTTGVNCEFNENDCANKPCENGECIDGINDYECVCTPGYTGVKCNVEINECASNPCMSGGTCVDKINGFQCLCPSGTHGPLCLSGMDHCVHRPCLHGDCIEQQHGYHCDCEPGWMGEHCESERDECQSNPCQNGGSCVDHHNGYTCQCKTGYRGLNCEIDIDECASRPCQNHGICKDGVNSYSCQCSPPFTGKHCSEELAPCASHPCEKGGVCRPTPDYTSYICLCPVGWKGPRCSEDVDECKTNPCKNNGQCINSPGSYTCRCLSGYSGHNCETDIDDCSPNPCLNGGSCVDSVAGFTCDCRLGFKGDRCETEVDECASQPCRNGAVCRDYVNSFVCECRPGFGGIQCEKNIIVCTESSCLNNGTCIDDINTFSCRCRPGFYGTFCEYEHNECDSQPCKNGGTCTDGLGTYRCTCPMGYNGQNCQNLVNLCSHVRCHNGGSCSQTTTTWTCHCTRGWTGMYCDVPNMSCQDFAARKSLKVEDVCKNAGSCINVGYSHECQCQPGYTGSYCDEMVDECKSNPCRNGATCVDYQGTYECKCKPGFQGVNCEYDVDECHSRPCLNGGTCINLINHFTCACPPGTHGLQCEVNEDDCAPKAGSSEPRCLNGGQCVDGIGRFSCTCPPGFVGEHCEGDLNECLSEPCQAPGSLDCVQLDNNYQCRCRLGYTGRHCESMVDLCLSKPCHSGGTCSMNMSSVHGYTCSCSPGFTGFNCGELEGYNCAKLRCLNGGHCVDQTSGHLYCQCQPGYSGARCEKCDCINGGTCAKDPSNSFSYICLCPPQFSGRQCETKASLNKPRNHIAVCPYLQCEKQSGDKVCDDQCNNYECEWDGGDCSLNWKQPWVNCTASVFCWDLFKNGQCNRECDNPGCLFDGFDCLEDIPEPCKYDKYCGDHYDNGFCDPSCYTEACGWDGLDCSKDSTPKLLGGVLIIVVRLQPEELLGGLRGFLRSLGALIHTNVKVKLDENNKPMVYPYYGQEEETGWDLFKSRSKRELDREVIGSQVYLEIDNRECFQRCVSTINEAASFIAAAHIKADLPYPLISISSDPTIVPKQDYLMYVIGVAVVIILLIVVLGMLAAKRRHKQGVLWLPDGFLPSKHDKRREPVGQDDFDLKHFKTQDIGTGDQGSGWMEDEAAAKKPRTENKPLLPISMDGGVDQRQWTLQHRKAADITLTPPQADTDSDCLDVNVKGPDGFTPLMLASLRNGGGPDCSIHGEEEEESGGEEQGPSVISDLIAQGASLMAQTDRTGETALHLAARYARADAAKRLLDAGADPNSHDNMGRTPLHAAVAADAQGVFQILIRNRATELDARMNDGTTPLILAARLAVEGMVEELIHCHSDINAVDDHGKSSLHWAAAVNNVEATLVLLKNGANRDMQDNKEETPLFLAAREGSFEAAQVLLDHYSNRDITDHLDRLPRDTAQERMHHDIVRLLDQYNLVHSPHNGQHMGGNSSIVCGANGAGYIGMRTGPQGKKSRRGGGGAKVAGGGPKELKDMKAKRRKKPAGGEGPGTGGSSAGNGNSVGAQTNGVKTAGLPESSITMSPVDSLESPHSYTGEVSVPVSTAANSPPLLSSPSSRPLLPPVSHMLGQQQGWVGMPKHGYNGPMFGLVSHQMSGPHSGMGQHRSQGAMLTPMNVTMSREQLPPIVTFQMMATGGGQPMLKPPQPGQVQVTQSQGPTTQQGGPHLHCSQIYQMPEQMNMAHALSHTHPHTVNHNHSIDGQSRALPSYPTMQSPVDKYPTPPSQHSYTPASSEGTTPAHSAHPASEHPYLTPSPESPDPWSSSSPHSNSDWSDVTTSPTPLNSVHHALASSRRTHIPEQAQHPTQSQQMQQTPQQAPLGNMQSVPAPWLAPLTDLTPDSSPCSPCVGLCWRFVRSGVHWPGRWRSLRGFCRDNPASKVDSARLEQIFNKHTRLCLDPAVAMASSRLKYMSLGVLVFQTTSLVLTMRYSRTLQSDGPRYLASSAVVVAELLKILTCVMLVFKEHSYSMRALNSILRQEIAHKPMETLKLAIPSGIYTLQNNLLYVALSNLDAATYQVTYQLKILTTALFSVSMLGRRLGIYQWLSLLILMTGVAFVQWPSESASAAEEEALSAGSQFVGVMAVLVACCSSGFAGVYFEKILKESKQSVWVRNIQLGMFGLVFGLFGMLLYDGDRVRESGMFQGYNTLTWTVVALQALGGLVIAAVIKYADNILKGFATSLSIILSTLISYFWLQDFEPTGVFFLGAVLVIVATFLYGYEAKPAPNPSRA</sequence>
<reference evidence="37 38" key="1">
    <citation type="submission" date="2024-04" db="EMBL/GenBank/DDBJ databases">
        <authorList>
            <person name="Waldvogel A.-M."/>
            <person name="Schoenle A."/>
        </authorList>
    </citation>
    <scope>NUCLEOTIDE SEQUENCE [LARGE SCALE GENOMIC DNA]</scope>
</reference>
<dbReference type="SMART" id="SM00179">
    <property type="entry name" value="EGF_CA"/>
    <property type="match status" value="34"/>
</dbReference>
<dbReference type="InterPro" id="IPR001881">
    <property type="entry name" value="EGF-like_Ca-bd_dom"/>
</dbReference>
<feature type="disulfide bond" evidence="32">
    <location>
        <begin position="809"/>
        <end position="818"/>
    </location>
</feature>
<feature type="disulfide bond" evidence="32">
    <location>
        <begin position="1001"/>
        <end position="1010"/>
    </location>
</feature>
<dbReference type="InterPro" id="IPR009030">
    <property type="entry name" value="Growth_fac_rcpt_cys_sf"/>
</dbReference>
<evidence type="ECO:0000256" key="34">
    <source>
        <dbReference type="SAM" id="Phobius"/>
    </source>
</evidence>
<dbReference type="InterPro" id="IPR036770">
    <property type="entry name" value="Ankyrin_rpt-contain_sf"/>
</dbReference>
<dbReference type="SUPFAM" id="SSF103481">
    <property type="entry name" value="Multidrug resistance efflux transporter EmrE"/>
    <property type="match status" value="1"/>
</dbReference>
<dbReference type="FunFam" id="2.10.25.10:FF:000117">
    <property type="entry name" value="Delta-like protein"/>
    <property type="match status" value="1"/>
</dbReference>
<dbReference type="InterPro" id="IPR000800">
    <property type="entry name" value="Notch_dom"/>
</dbReference>
<feature type="domain" description="EGF-like" evidence="35">
    <location>
        <begin position="1013"/>
        <end position="1049"/>
    </location>
</feature>
<feature type="domain" description="EGF-like" evidence="35">
    <location>
        <begin position="899"/>
        <end position="935"/>
    </location>
</feature>
<accession>A0AAV2KYF9</accession>
<dbReference type="InterPro" id="IPR051355">
    <property type="entry name" value="Notch/Slit_guidance"/>
</dbReference>
<keyword evidence="26" id="KW-0325">Glycoprotein</keyword>
<feature type="disulfide bond" evidence="32">
    <location>
        <begin position="275"/>
        <end position="284"/>
    </location>
</feature>
<dbReference type="InterPro" id="IPR018097">
    <property type="entry name" value="EGF_Ca-bd_CS"/>
</dbReference>
<dbReference type="FunFam" id="1.10.3730.20:FF:000037">
    <property type="entry name" value="Nucleotide Sugar TransPorter family"/>
    <property type="match status" value="1"/>
</dbReference>
<evidence type="ECO:0000256" key="17">
    <source>
        <dbReference type="ARBA" id="ARBA00022989"/>
    </source>
</evidence>
<dbReference type="SMART" id="SM00248">
    <property type="entry name" value="ANK"/>
    <property type="match status" value="6"/>
</dbReference>
<evidence type="ECO:0000256" key="23">
    <source>
        <dbReference type="ARBA" id="ARBA00023159"/>
    </source>
</evidence>
<evidence type="ECO:0000256" key="12">
    <source>
        <dbReference type="ARBA" id="ARBA00022692"/>
    </source>
</evidence>
<feature type="domain" description="EGF-like" evidence="35">
    <location>
        <begin position="708"/>
        <end position="743"/>
    </location>
</feature>
<dbReference type="PROSITE" id="PS50258">
    <property type="entry name" value="LNR"/>
    <property type="match status" value="3"/>
</dbReference>
<feature type="domain" description="LNR" evidence="36">
    <location>
        <begin position="1425"/>
        <end position="1465"/>
    </location>
</feature>
<feature type="domain" description="EGF-like" evidence="35">
    <location>
        <begin position="937"/>
        <end position="973"/>
    </location>
</feature>
<feature type="domain" description="EGF-like" evidence="35">
    <location>
        <begin position="1051"/>
        <end position="1087"/>
    </location>
</feature>
<dbReference type="FunFam" id="1.25.40.20:FF:000005">
    <property type="entry name" value="Neurogenic locus notch 1"/>
    <property type="match status" value="1"/>
</dbReference>
<keyword evidence="13" id="KW-0732">Signal</keyword>
<feature type="domain" description="EGF-like" evidence="35">
    <location>
        <begin position="745"/>
        <end position="781"/>
    </location>
</feature>
<dbReference type="InterPro" id="IPR022336">
    <property type="entry name" value="Notch_2"/>
</dbReference>
<dbReference type="Proteomes" id="UP001497482">
    <property type="component" value="Chromosome 2"/>
</dbReference>
<keyword evidence="17 34" id="KW-1133">Transmembrane helix</keyword>
<feature type="domain" description="EGF-like" evidence="35">
    <location>
        <begin position="211"/>
        <end position="247"/>
    </location>
</feature>
<dbReference type="GO" id="GO:0045597">
    <property type="term" value="P:positive regulation of cell differentiation"/>
    <property type="evidence" value="ECO:0007669"/>
    <property type="project" value="UniProtKB-ARBA"/>
</dbReference>
<dbReference type="GO" id="GO:0051241">
    <property type="term" value="P:negative regulation of multicellular organismal process"/>
    <property type="evidence" value="ECO:0007669"/>
    <property type="project" value="UniProtKB-ARBA"/>
</dbReference>
<dbReference type="EMBL" id="OZ035824">
    <property type="protein sequence ID" value="CAL1593905.1"/>
    <property type="molecule type" value="Genomic_DNA"/>
</dbReference>
<feature type="compositionally biased region" description="Low complexity" evidence="33">
    <location>
        <begin position="2187"/>
        <end position="2197"/>
    </location>
</feature>
<feature type="region of interest" description="Disordered" evidence="33">
    <location>
        <begin position="2327"/>
        <end position="2421"/>
    </location>
</feature>
<evidence type="ECO:0000256" key="22">
    <source>
        <dbReference type="ARBA" id="ARBA00023157"/>
    </source>
</evidence>
<dbReference type="GO" id="GO:0009953">
    <property type="term" value="P:dorsal/ventral pattern formation"/>
    <property type="evidence" value="ECO:0007669"/>
    <property type="project" value="UniProtKB-ARBA"/>
</dbReference>
<dbReference type="PRINTS" id="PR01985">
    <property type="entry name" value="NOTCH2"/>
</dbReference>
<feature type="domain" description="EGF-like" evidence="35">
    <location>
        <begin position="558"/>
        <end position="593"/>
    </location>
</feature>
<dbReference type="PROSITE" id="PS01186">
    <property type="entry name" value="EGF_2"/>
    <property type="match status" value="28"/>
</dbReference>
<feature type="binding site" evidence="29">
    <location>
        <position position="445"/>
    </location>
    <ligand>
        <name>Ca(2+)</name>
        <dbReference type="ChEBI" id="CHEBI:29108"/>
        <label>2</label>
    </ligand>
</feature>
<feature type="domain" description="EGF-like" evidence="35">
    <location>
        <begin position="287"/>
        <end position="325"/>
    </location>
</feature>
<dbReference type="Pfam" id="PF12661">
    <property type="entry name" value="hEGF"/>
    <property type="match status" value="8"/>
</dbReference>
<dbReference type="FunFam" id="2.10.25.10:FF:000173">
    <property type="entry name" value="Neurogenic locus notch protein 2"/>
    <property type="match status" value="1"/>
</dbReference>
<dbReference type="GO" id="GO:0000139">
    <property type="term" value="C:Golgi membrane"/>
    <property type="evidence" value="ECO:0007669"/>
    <property type="project" value="UniProtKB-SubCell"/>
</dbReference>
<comment type="subcellular location">
    <subcellularLocation>
        <location evidence="2">Cell membrane</location>
        <topology evidence="2">Single-pass type I membrane protein</topology>
    </subcellularLocation>
    <subcellularLocation>
        <location evidence="3">Golgi apparatus membrane</location>
        <topology evidence="3">Multi-pass membrane protein</topology>
    </subcellularLocation>
    <subcellularLocation>
        <location evidence="1">Nucleus</location>
    </subcellularLocation>
</comment>
<feature type="disulfide bond" evidence="30">
    <location>
        <begin position="486"/>
        <end position="497"/>
    </location>
</feature>
<feature type="domain" description="EGF-like" evidence="35">
    <location>
        <begin position="670"/>
        <end position="706"/>
    </location>
</feature>
<feature type="region of interest" description="Disordered" evidence="33">
    <location>
        <begin position="2087"/>
        <end position="2197"/>
    </location>
</feature>
<dbReference type="FunFam" id="2.10.25.10:FF:000472">
    <property type="entry name" value="Uncharacterized protein, isoform A"/>
    <property type="match status" value="1"/>
</dbReference>
<dbReference type="PRINTS" id="PR00010">
    <property type="entry name" value="EGFBLOOD"/>
</dbReference>
<keyword evidence="25" id="KW-0675">Receptor</keyword>
<dbReference type="InterPro" id="IPR024600">
    <property type="entry name" value="Notch_C"/>
</dbReference>
<keyword evidence="18" id="KW-0805">Transcription regulation</keyword>
<feature type="domain" description="EGF-like" evidence="35">
    <location>
        <begin position="1297"/>
        <end position="1336"/>
    </location>
</feature>
<dbReference type="GO" id="GO:0009986">
    <property type="term" value="C:cell surface"/>
    <property type="evidence" value="ECO:0007669"/>
    <property type="project" value="TreeGrafter"/>
</dbReference>
<dbReference type="GO" id="GO:0045944">
    <property type="term" value="P:positive regulation of transcription by RNA polymerase II"/>
    <property type="evidence" value="ECO:0007669"/>
    <property type="project" value="UniProtKB-ARBA"/>
</dbReference>
<evidence type="ECO:0000256" key="31">
    <source>
        <dbReference type="PROSITE-ProRule" id="PRU00023"/>
    </source>
</evidence>
<evidence type="ECO:0000313" key="38">
    <source>
        <dbReference type="Proteomes" id="UP001497482"/>
    </source>
</evidence>
<feature type="disulfide bond" evidence="32">
    <location>
        <begin position="546"/>
        <end position="555"/>
    </location>
</feature>
<dbReference type="GO" id="GO:0005654">
    <property type="term" value="C:nucleoplasm"/>
    <property type="evidence" value="ECO:0007669"/>
    <property type="project" value="UniProtKB-ARBA"/>
</dbReference>
<keyword evidence="19" id="KW-0333">Golgi apparatus</keyword>
<feature type="domain" description="EGF-like" evidence="35">
    <location>
        <begin position="520"/>
        <end position="556"/>
    </location>
</feature>
<feature type="domain" description="LNR" evidence="36">
    <location>
        <begin position="1510"/>
        <end position="1543"/>
    </location>
</feature>
<feature type="domain" description="EGF-like" evidence="35">
    <location>
        <begin position="1339"/>
        <end position="1376"/>
    </location>
</feature>
<evidence type="ECO:0000256" key="7">
    <source>
        <dbReference type="ARBA" id="ARBA00022473"/>
    </source>
</evidence>
<feature type="binding site" evidence="29">
    <location>
        <position position="485"/>
    </location>
    <ligand>
        <name>Ca(2+)</name>
        <dbReference type="ChEBI" id="CHEBI:29108"/>
        <label>3</label>
    </ligand>
</feature>
<evidence type="ECO:0000256" key="2">
    <source>
        <dbReference type="ARBA" id="ARBA00004251"/>
    </source>
</evidence>
<feature type="compositionally biased region" description="Gly residues" evidence="33">
    <location>
        <begin position="2098"/>
        <end position="2109"/>
    </location>
</feature>
<feature type="domain" description="EGF-like" evidence="35">
    <location>
        <begin position="1379"/>
        <end position="1410"/>
    </location>
</feature>
<evidence type="ECO:0000256" key="4">
    <source>
        <dbReference type="ARBA" id="ARBA00005847"/>
    </source>
</evidence>
<feature type="transmembrane region" description="Helical" evidence="34">
    <location>
        <begin position="2787"/>
        <end position="2807"/>
    </location>
</feature>
<dbReference type="Pfam" id="PF12796">
    <property type="entry name" value="Ank_2"/>
    <property type="match status" value="2"/>
</dbReference>
<evidence type="ECO:0000256" key="24">
    <source>
        <dbReference type="ARBA" id="ARBA00023163"/>
    </source>
</evidence>
<feature type="disulfide bond" evidence="30">
    <location>
        <begin position="453"/>
        <end position="468"/>
    </location>
</feature>
<dbReference type="GO" id="GO:0048663">
    <property type="term" value="P:neuron fate commitment"/>
    <property type="evidence" value="ECO:0007669"/>
    <property type="project" value="UniProtKB-ARBA"/>
</dbReference>
<dbReference type="GO" id="GO:0048568">
    <property type="term" value="P:embryonic organ development"/>
    <property type="evidence" value="ECO:0007669"/>
    <property type="project" value="UniProtKB-ARBA"/>
</dbReference>
<dbReference type="GO" id="GO:0014016">
    <property type="term" value="P:neuroblast differentiation"/>
    <property type="evidence" value="ECO:0007669"/>
    <property type="project" value="UniProtKB-ARBA"/>
</dbReference>
<dbReference type="Pfam" id="PF06816">
    <property type="entry name" value="NOD"/>
    <property type="match status" value="1"/>
</dbReference>
<feature type="transmembrane region" description="Helical" evidence="34">
    <location>
        <begin position="2716"/>
        <end position="2735"/>
    </location>
</feature>
<feature type="disulfide bond" evidence="32">
    <location>
        <begin position="658"/>
        <end position="667"/>
    </location>
</feature>
<feature type="domain" description="EGF-like" evidence="35">
    <location>
        <begin position="1175"/>
        <end position="1211"/>
    </location>
</feature>
<feature type="domain" description="LNR" evidence="36">
    <location>
        <begin position="1466"/>
        <end position="1508"/>
    </location>
</feature>
<feature type="disulfide bond" evidence="30">
    <location>
        <begin position="448"/>
        <end position="459"/>
    </location>
</feature>
<feature type="transmembrane region" description="Helical" evidence="34">
    <location>
        <begin position="2747"/>
        <end position="2767"/>
    </location>
</feature>
<dbReference type="Gene3D" id="2.10.25.10">
    <property type="entry name" value="Laminin"/>
    <property type="match status" value="35"/>
</dbReference>
<feature type="disulfide bond" evidence="32">
    <location>
        <begin position="373"/>
        <end position="390"/>
    </location>
</feature>
<feature type="disulfide bond" evidence="32">
    <location>
        <begin position="637"/>
        <end position="647"/>
    </location>
</feature>
<feature type="disulfide bond" evidence="30 32">
    <location>
        <begin position="432"/>
        <end position="441"/>
    </location>
</feature>
<dbReference type="SMART" id="SM00004">
    <property type="entry name" value="NL"/>
    <property type="match status" value="3"/>
</dbReference>
<feature type="transmembrane region" description="Helical" evidence="34">
    <location>
        <begin position="2578"/>
        <end position="2599"/>
    </location>
</feature>
<dbReference type="GO" id="GO:0043235">
    <property type="term" value="C:receptor complex"/>
    <property type="evidence" value="ECO:0007669"/>
    <property type="project" value="InterPro"/>
</dbReference>
<dbReference type="PIRSF" id="PIRSF002279">
    <property type="entry name" value="Notch"/>
    <property type="match status" value="1"/>
</dbReference>
<feature type="disulfide bond" evidence="30">
    <location>
        <begin position="491"/>
        <end position="506"/>
    </location>
</feature>
<evidence type="ECO:0000256" key="15">
    <source>
        <dbReference type="ARBA" id="ARBA00022782"/>
    </source>
</evidence>
<dbReference type="Gene3D" id="3.30.70.3310">
    <property type="match status" value="1"/>
</dbReference>
<evidence type="ECO:0000256" key="29">
    <source>
        <dbReference type="PIRSR" id="PIRSR002279-1"/>
    </source>
</evidence>
<dbReference type="SMART" id="SM01338">
    <property type="entry name" value="NOD"/>
    <property type="match status" value="1"/>
</dbReference>
<dbReference type="FunFam" id="2.10.25.10:FF:000095">
    <property type="entry name" value="Notch, isoform B"/>
    <property type="match status" value="1"/>
</dbReference>
<feature type="disulfide bond" evidence="32">
    <location>
        <begin position="1125"/>
        <end position="1134"/>
    </location>
</feature>
<comment type="similarity">
    <text evidence="5">Belongs to the nucleotide-sugar transporter family. SLC35A subfamily.</text>
</comment>
<keyword evidence="12 34" id="KW-0812">Transmembrane</keyword>
<feature type="domain" description="EGF-like" evidence="35">
    <location>
        <begin position="364"/>
        <end position="402"/>
    </location>
</feature>
<dbReference type="InterPro" id="IPR049883">
    <property type="entry name" value="NOTCH1_EGF-like"/>
</dbReference>
<feature type="compositionally biased region" description="Low complexity" evidence="33">
    <location>
        <begin position="2438"/>
        <end position="2456"/>
    </location>
</feature>
<dbReference type="Pfam" id="PF00066">
    <property type="entry name" value="Notch"/>
    <property type="match status" value="3"/>
</dbReference>
<dbReference type="GO" id="GO:0007411">
    <property type="term" value="P:axon guidance"/>
    <property type="evidence" value="ECO:0007669"/>
    <property type="project" value="TreeGrafter"/>
</dbReference>
<feature type="disulfide bond" evidence="32">
    <location>
        <begin position="1039"/>
        <end position="1048"/>
    </location>
</feature>
<dbReference type="PRINTS" id="PR01452">
    <property type="entry name" value="LNOTCHREPEAT"/>
</dbReference>
<comment type="caution">
    <text evidence="32">Lacks conserved residue(s) required for the propagation of feature annotation.</text>
</comment>
<feature type="binding site" evidence="29">
    <location>
        <position position="444"/>
    </location>
    <ligand>
        <name>Ca(2+)</name>
        <dbReference type="ChEBI" id="CHEBI:29108"/>
        <label>2</label>
    </ligand>
</feature>
<evidence type="ECO:0000256" key="8">
    <source>
        <dbReference type="ARBA" id="ARBA00022475"/>
    </source>
</evidence>
<dbReference type="Gene3D" id="1.25.40.20">
    <property type="entry name" value="Ankyrin repeat-containing domain"/>
    <property type="match status" value="1"/>
</dbReference>
<dbReference type="FunFam" id="2.10.25.10:FF:000122">
    <property type="entry name" value="Protein crumbs homolog 2"/>
    <property type="match status" value="2"/>
</dbReference>
<dbReference type="Pfam" id="PF04142">
    <property type="entry name" value="Nuc_sug_transp"/>
    <property type="match status" value="1"/>
</dbReference>
<dbReference type="InterPro" id="IPR010660">
    <property type="entry name" value="Notch_NOD_dom"/>
</dbReference>
<dbReference type="InterPro" id="IPR002110">
    <property type="entry name" value="Ankyrin_rpt"/>
</dbReference>
<dbReference type="PROSITE" id="PS50026">
    <property type="entry name" value="EGF_3"/>
    <property type="match status" value="35"/>
</dbReference>
<feature type="disulfide bond" evidence="32">
    <location>
        <begin position="696"/>
        <end position="705"/>
    </location>
</feature>
<evidence type="ECO:0000256" key="14">
    <source>
        <dbReference type="ARBA" id="ARBA00022737"/>
    </source>
</evidence>
<feature type="disulfide bond" evidence="32">
    <location>
        <begin position="712"/>
        <end position="722"/>
    </location>
</feature>
<dbReference type="PROSITE" id="PS01187">
    <property type="entry name" value="EGF_CA"/>
    <property type="match status" value="8"/>
</dbReference>
<name>A0AAV2KYF9_KNICA</name>
<feature type="disulfide bond" evidence="32">
    <location>
        <begin position="849"/>
        <end position="858"/>
    </location>
</feature>
<dbReference type="FunFam" id="2.10.25.10:FF:000127">
    <property type="entry name" value="Neurogenic locus notch protein 1"/>
    <property type="match status" value="1"/>
</dbReference>
<feature type="disulfide bond" evidence="32">
    <location>
        <begin position="1285"/>
        <end position="1294"/>
    </location>
</feature>
<dbReference type="SMART" id="SM01334">
    <property type="entry name" value="DUF3454"/>
    <property type="match status" value="1"/>
</dbReference>
<feature type="transmembrane region" description="Helical" evidence="34">
    <location>
        <begin position="2676"/>
        <end position="2696"/>
    </location>
</feature>
<keyword evidence="38" id="KW-1185">Reference proteome</keyword>
<evidence type="ECO:0000256" key="1">
    <source>
        <dbReference type="ARBA" id="ARBA00004123"/>
    </source>
</evidence>
<evidence type="ECO:0000256" key="11">
    <source>
        <dbReference type="ARBA" id="ARBA00022597"/>
    </source>
</evidence>
<dbReference type="PROSITE" id="PS50088">
    <property type="entry name" value="ANK_REPEAT"/>
    <property type="match status" value="4"/>
</dbReference>
<feature type="disulfide bond" evidence="32">
    <location>
        <begin position="392"/>
        <end position="401"/>
    </location>
</feature>
<keyword evidence="10" id="KW-0597">Phosphoprotein</keyword>
<feature type="disulfide bond" evidence="32">
    <location>
        <begin position="315"/>
        <end position="324"/>
    </location>
</feature>
<feature type="disulfide bond" evidence="32">
    <location>
        <begin position="1366"/>
        <end position="1375"/>
    </location>
</feature>
<dbReference type="FunFam" id="2.10.25.10:FF:000031">
    <property type="entry name" value="neurogenic locus notch homolog protein 3"/>
    <property type="match status" value="1"/>
</dbReference>
<feature type="disulfide bond" evidence="32">
    <location>
        <begin position="963"/>
        <end position="972"/>
    </location>
</feature>
<dbReference type="SMART" id="SM00181">
    <property type="entry name" value="EGF"/>
    <property type="match status" value="35"/>
</dbReference>
<dbReference type="Pfam" id="PF07684">
    <property type="entry name" value="NODP"/>
    <property type="match status" value="1"/>
</dbReference>
<feature type="disulfide bond" evidence="32">
    <location>
        <begin position="353"/>
        <end position="362"/>
    </location>
</feature>
<dbReference type="FunFam" id="2.10.25.10:FF:000125">
    <property type="entry name" value="Neurogenic locus notch protein-like"/>
    <property type="match status" value="2"/>
</dbReference>
<evidence type="ECO:0000256" key="21">
    <source>
        <dbReference type="ARBA" id="ARBA00023136"/>
    </source>
</evidence>
<feature type="disulfide bond" evidence="32">
    <location>
        <begin position="771"/>
        <end position="780"/>
    </location>
</feature>
<evidence type="ECO:0000313" key="37">
    <source>
        <dbReference type="EMBL" id="CAL1593905.1"/>
    </source>
</evidence>
<feature type="disulfide bond" evidence="32">
    <location>
        <begin position="925"/>
        <end position="934"/>
    </location>
</feature>
<feature type="region of interest" description="Disordered" evidence="33">
    <location>
        <begin position="2282"/>
        <end position="2304"/>
    </location>
</feature>
<feature type="domain" description="EGF-like" evidence="35">
    <location>
        <begin position="444"/>
        <end position="480"/>
    </location>
</feature>
<keyword evidence="22 30" id="KW-1015">Disulfide bond</keyword>
<keyword evidence="9 32" id="KW-0245">EGF-like domain</keyword>
<feature type="domain" description="EGF-like" evidence="35">
    <location>
        <begin position="132"/>
        <end position="169"/>
    </location>
</feature>
<feature type="disulfide bond" evidence="30 32">
    <location>
        <begin position="508"/>
        <end position="517"/>
    </location>
</feature>
<feature type="transmembrane region" description="Helical" evidence="34">
    <location>
        <begin position="1675"/>
        <end position="1698"/>
    </location>
</feature>
<feature type="disulfide bond" evidence="30 32">
    <location>
        <begin position="470"/>
        <end position="479"/>
    </location>
</feature>
<dbReference type="GO" id="GO:0048646">
    <property type="term" value="P:anatomical structure formation involved in morphogenesis"/>
    <property type="evidence" value="ECO:0007669"/>
    <property type="project" value="UniProtKB-ARBA"/>
</dbReference>
<evidence type="ECO:0000256" key="9">
    <source>
        <dbReference type="ARBA" id="ARBA00022536"/>
    </source>
</evidence>
<feature type="repeat" description="ANK" evidence="31">
    <location>
        <begin position="2000"/>
        <end position="2032"/>
    </location>
</feature>
<dbReference type="FunFam" id="2.10.25.10:FF:000109">
    <property type="entry name" value="Notch homolog 4, [Drosophila]"/>
    <property type="match status" value="1"/>
</dbReference>
<evidence type="ECO:0000256" key="25">
    <source>
        <dbReference type="ARBA" id="ARBA00023170"/>
    </source>
</evidence>
<dbReference type="InterPro" id="IPR037185">
    <property type="entry name" value="EmrE-like"/>
</dbReference>
<feature type="disulfide bond" evidence="32">
    <location>
        <begin position="887"/>
        <end position="896"/>
    </location>
</feature>
<keyword evidence="14" id="KW-0677">Repeat</keyword>
<dbReference type="SUPFAM" id="SSF57184">
    <property type="entry name" value="Growth factor receptor domain"/>
    <property type="match status" value="5"/>
</dbReference>
<dbReference type="GO" id="GO:0006915">
    <property type="term" value="P:apoptotic process"/>
    <property type="evidence" value="ECO:0007669"/>
    <property type="project" value="InterPro"/>
</dbReference>
<dbReference type="GO" id="GO:0038023">
    <property type="term" value="F:signaling receptor activity"/>
    <property type="evidence" value="ECO:0007669"/>
    <property type="project" value="InterPro"/>
</dbReference>
<feature type="domain" description="EGF-like" evidence="35">
    <location>
        <begin position="821"/>
        <end position="859"/>
    </location>
</feature>
<dbReference type="FunFam" id="2.10.25.10:FF:000006">
    <property type="entry name" value="Versican core protein-like isoform 1"/>
    <property type="match status" value="2"/>
</dbReference>
<proteinExistence type="inferred from homology"/>
<dbReference type="PROSITE" id="PS50297">
    <property type="entry name" value="ANK_REP_REGION"/>
    <property type="match status" value="2"/>
</dbReference>
<feature type="repeat" description="ANK" evidence="31">
    <location>
        <begin position="1967"/>
        <end position="1999"/>
    </location>
</feature>
<keyword evidence="27" id="KW-0539">Nucleus</keyword>
<feature type="domain" description="EGF-like" evidence="35">
    <location>
        <begin position="92"/>
        <end position="131"/>
    </location>
</feature>
<feature type="disulfide bond" evidence="32">
    <location>
        <begin position="1400"/>
        <end position="1409"/>
    </location>
</feature>
<feature type="disulfide bond" evidence="32">
    <location>
        <begin position="102"/>
        <end position="119"/>
    </location>
</feature>
<dbReference type="PROSITE" id="PS00022">
    <property type="entry name" value="EGF_1"/>
    <property type="match status" value="35"/>
</dbReference>
<dbReference type="Pfam" id="PF00008">
    <property type="entry name" value="EGF"/>
    <property type="match status" value="17"/>
</dbReference>
<feature type="repeat" description="ANK" evidence="31">
    <location>
        <begin position="1867"/>
        <end position="1899"/>
    </location>
</feature>
<evidence type="ECO:0000259" key="36">
    <source>
        <dbReference type="PROSITE" id="PS50258"/>
    </source>
</evidence>
<feature type="domain" description="EGF-like" evidence="35">
    <location>
        <begin position="327"/>
        <end position="363"/>
    </location>
</feature>
<keyword evidence="15" id="KW-0221">Differentiation</keyword>
<dbReference type="PRINTS" id="PR01983">
    <property type="entry name" value="NOTCH"/>
</dbReference>
<organism evidence="37 38">
    <name type="scientific">Knipowitschia caucasica</name>
    <name type="common">Caucasian dwarf goby</name>
    <name type="synonym">Pomatoschistus caucasicus</name>
    <dbReference type="NCBI Taxonomy" id="637954"/>
    <lineage>
        <taxon>Eukaryota</taxon>
        <taxon>Metazoa</taxon>
        <taxon>Chordata</taxon>
        <taxon>Craniata</taxon>
        <taxon>Vertebrata</taxon>
        <taxon>Euteleostomi</taxon>
        <taxon>Actinopterygii</taxon>
        <taxon>Neopterygii</taxon>
        <taxon>Teleostei</taxon>
        <taxon>Neoteleostei</taxon>
        <taxon>Acanthomorphata</taxon>
        <taxon>Gobiaria</taxon>
        <taxon>Gobiiformes</taxon>
        <taxon>Gobioidei</taxon>
        <taxon>Gobiidae</taxon>
        <taxon>Gobiinae</taxon>
        <taxon>Knipowitschia</taxon>
    </lineage>
</organism>
<feature type="transmembrane region" description="Helical" evidence="34">
    <location>
        <begin position="2837"/>
        <end position="2856"/>
    </location>
</feature>
<dbReference type="InterPro" id="IPR000742">
    <property type="entry name" value="EGF"/>
</dbReference>
<evidence type="ECO:0000256" key="30">
    <source>
        <dbReference type="PIRSR" id="PIRSR002279-2"/>
    </source>
</evidence>
<evidence type="ECO:0000256" key="32">
    <source>
        <dbReference type="PROSITE-ProRule" id="PRU00076"/>
    </source>
</evidence>
<dbReference type="FunFam" id="2.10.25.10:FF:000004">
    <property type="entry name" value="Neurogenic locus notch 1"/>
    <property type="match status" value="3"/>
</dbReference>